<protein>
    <submittedName>
        <fullName evidence="1">Uncharacterized protein</fullName>
    </submittedName>
</protein>
<gene>
    <name evidence="1" type="ORF">SCF082_LOCUS24555</name>
</gene>
<name>A0ABP0LWE1_9DINO</name>
<evidence type="ECO:0000313" key="2">
    <source>
        <dbReference type="Proteomes" id="UP001642464"/>
    </source>
</evidence>
<dbReference type="EMBL" id="CAXAMM010018114">
    <property type="protein sequence ID" value="CAK9042727.1"/>
    <property type="molecule type" value="Genomic_DNA"/>
</dbReference>
<accession>A0ABP0LWE1</accession>
<comment type="caution">
    <text evidence="1">The sequence shown here is derived from an EMBL/GenBank/DDBJ whole genome shotgun (WGS) entry which is preliminary data.</text>
</comment>
<proteinExistence type="predicted"/>
<reference evidence="1 2" key="1">
    <citation type="submission" date="2024-02" db="EMBL/GenBank/DDBJ databases">
        <authorList>
            <person name="Chen Y."/>
            <person name="Shah S."/>
            <person name="Dougan E. K."/>
            <person name="Thang M."/>
            <person name="Chan C."/>
        </authorList>
    </citation>
    <scope>NUCLEOTIDE SEQUENCE [LARGE SCALE GENOMIC DNA]</scope>
</reference>
<organism evidence="1 2">
    <name type="scientific">Durusdinium trenchii</name>
    <dbReference type="NCBI Taxonomy" id="1381693"/>
    <lineage>
        <taxon>Eukaryota</taxon>
        <taxon>Sar</taxon>
        <taxon>Alveolata</taxon>
        <taxon>Dinophyceae</taxon>
        <taxon>Suessiales</taxon>
        <taxon>Symbiodiniaceae</taxon>
        <taxon>Durusdinium</taxon>
    </lineage>
</organism>
<keyword evidence="2" id="KW-1185">Reference proteome</keyword>
<evidence type="ECO:0000313" key="1">
    <source>
        <dbReference type="EMBL" id="CAK9042727.1"/>
    </source>
</evidence>
<sequence>MIEISAGYGVLCATAKQCGLLGSIAVDKVRKSGAYSSIVQLDLRNLEHNNLVAEWMQSPLFCWLHVAPVCGTASRAREIQRHWSDPKPLRSNDFPRGLPDLSEKDMTRVDIANDLFAYSCKRFQDAAACNIFVTMENPSNSYFWLTDWFTRLRQSVALTITDFQACMYGGKRPNGRDLLGTLTNSLRSTPGVTIRINMILGDLPKLMTAPVFGQQVWSQSIQNSCALP</sequence>
<dbReference type="Proteomes" id="UP001642464">
    <property type="component" value="Unassembled WGS sequence"/>
</dbReference>